<organism evidence="1">
    <name type="scientific">marine sediment metagenome</name>
    <dbReference type="NCBI Taxonomy" id="412755"/>
    <lineage>
        <taxon>unclassified sequences</taxon>
        <taxon>metagenomes</taxon>
        <taxon>ecological metagenomes</taxon>
    </lineage>
</organism>
<proteinExistence type="predicted"/>
<comment type="caution">
    <text evidence="1">The sequence shown here is derived from an EMBL/GenBank/DDBJ whole genome shotgun (WGS) entry which is preliminary data.</text>
</comment>
<evidence type="ECO:0000313" key="1">
    <source>
        <dbReference type="EMBL" id="GAH69020.1"/>
    </source>
</evidence>
<reference evidence="1" key="1">
    <citation type="journal article" date="2014" name="Front. Microbiol.">
        <title>High frequency of phylogenetically diverse reductive dehalogenase-homologous genes in deep subseafloor sedimentary metagenomes.</title>
        <authorList>
            <person name="Kawai M."/>
            <person name="Futagami T."/>
            <person name="Toyoda A."/>
            <person name="Takaki Y."/>
            <person name="Nishi S."/>
            <person name="Hori S."/>
            <person name="Arai W."/>
            <person name="Tsubouchi T."/>
            <person name="Morono Y."/>
            <person name="Uchiyama I."/>
            <person name="Ito T."/>
            <person name="Fujiyama A."/>
            <person name="Inagaki F."/>
            <person name="Takami H."/>
        </authorList>
    </citation>
    <scope>NUCLEOTIDE SEQUENCE</scope>
    <source>
        <strain evidence="1">Expedition CK06-06</strain>
    </source>
</reference>
<accession>X1IIF8</accession>
<protein>
    <submittedName>
        <fullName evidence="1">Uncharacterized protein</fullName>
    </submittedName>
</protein>
<gene>
    <name evidence="1" type="ORF">S03H2_50900</name>
</gene>
<dbReference type="EMBL" id="BARU01032260">
    <property type="protein sequence ID" value="GAH69020.1"/>
    <property type="molecule type" value="Genomic_DNA"/>
</dbReference>
<dbReference type="AlphaFoldDB" id="X1IIF8"/>
<sequence>MKRKDMIRRLDAGEKAIDLSIEKFEDMLNGNGSDDGSANCACCYTDGEGSCTTCAICRYDAEQWKLSESGNACDDAFSYDFCSNLPSETDKEGLKKAIEYMKRVKQWMIEKGEYE</sequence>
<name>X1IIF8_9ZZZZ</name>